<dbReference type="CDD" id="cd04261">
    <property type="entry name" value="AAK_AKii-LysC-BS"/>
    <property type="match status" value="1"/>
</dbReference>
<keyword evidence="11 19" id="KW-0418">Kinase</keyword>
<dbReference type="CDD" id="cd04923">
    <property type="entry name" value="ACT_AK-LysC-DapG-like_2"/>
    <property type="match status" value="2"/>
</dbReference>
<proteinExistence type="inferred from homology"/>
<evidence type="ECO:0000256" key="2">
    <source>
        <dbReference type="ARBA" id="ARBA00004766"/>
    </source>
</evidence>
<reference evidence="19" key="1">
    <citation type="submission" date="2019-05" db="EMBL/GenBank/DDBJ databases">
        <title>Whole genome sequencing of Pseudanabaena catenata USMAC16.</title>
        <authorList>
            <person name="Khan Z."/>
            <person name="Omar W.M."/>
            <person name="Convey P."/>
            <person name="Merican F."/>
            <person name="Najimudin N."/>
        </authorList>
    </citation>
    <scope>NUCLEOTIDE SEQUENCE</scope>
    <source>
        <strain evidence="19">USMAC16</strain>
    </source>
</reference>
<sequence>MALIVQKYGGSSVADADRIKAVRDRIKRTVDAGNQVVVVVSAMGKTTDGLVALAESVALTDNPTLEEIAAKEREMDLLLATGEQVTIATLSMALQAVGQPAIAMNGSQVRVVTEPNHTRARILYVESERILAALARGKVLVIAGFQGVAIDPVTGLPSSEITTLGRGGSDTSAVAIAAAIEADICEIYTDVPGILTTDPRIVPKAQMLSEITCDEMLELASLGAKVLHPRSVEIARNFGVKMCVRSSWLDDAGTVITSPRIGTGNLQSLEVNRFVETVSIDYDQVKIALLQIPDRPGIASQLFKSLAEQGINVDLIIQAVQEQEGVNDIAFTIPQNQLQLAEVVTRGLEIGASLVTVDSAIAKISIIGVGMIGRPGVAAQMFTALADVGVNIQMISTSEIKISCVIAASDGEKAIAAIQAAFDVPVRSHQACEIISDNNPHISPVRGVALDRNRARIAVQQVPDRPGMAAKILEQLVEQNISLDMIVQSQSDRDVNEIAFTVAIADLAKAETALKQFAPVLGYGEVTCDGDISKVSIVGANMIHQSGIAARMFSALADSDINIEMIATSEIKVSCVVRDRHAEKALKVIHQEFNLSGDLAIEVPSILKK</sequence>
<comment type="catalytic activity">
    <reaction evidence="15">
        <text>L-aspartate + ATP = 4-phospho-L-aspartate + ADP</text>
        <dbReference type="Rhea" id="RHEA:23776"/>
        <dbReference type="ChEBI" id="CHEBI:29991"/>
        <dbReference type="ChEBI" id="CHEBI:30616"/>
        <dbReference type="ChEBI" id="CHEBI:57535"/>
        <dbReference type="ChEBI" id="CHEBI:456216"/>
        <dbReference type="EC" id="2.7.2.4"/>
    </reaction>
</comment>
<evidence type="ECO:0000256" key="13">
    <source>
        <dbReference type="ARBA" id="ARBA00022915"/>
    </source>
</evidence>
<feature type="domain" description="ACT" evidence="18">
    <location>
        <begin position="457"/>
        <end position="533"/>
    </location>
</feature>
<dbReference type="SUPFAM" id="SSF55021">
    <property type="entry name" value="ACT-like"/>
    <property type="match status" value="4"/>
</dbReference>
<evidence type="ECO:0000256" key="8">
    <source>
        <dbReference type="ARBA" id="ARBA00022679"/>
    </source>
</evidence>
<dbReference type="Gene3D" id="3.40.1160.10">
    <property type="entry name" value="Acetylglutamate kinase-like"/>
    <property type="match status" value="1"/>
</dbReference>
<dbReference type="PROSITE" id="PS51671">
    <property type="entry name" value="ACT"/>
    <property type="match status" value="4"/>
</dbReference>
<keyword evidence="13" id="KW-0220">Diaminopimelate biosynthesis</keyword>
<dbReference type="Gene3D" id="3.30.2130.10">
    <property type="entry name" value="VC0802-like"/>
    <property type="match status" value="2"/>
</dbReference>
<dbReference type="EC" id="2.7.2.4" evidence="6"/>
<comment type="subunit">
    <text evidence="16">Tetramer consisting of 2 isoforms Alpha (catalytic and regulation) and of a homodimer of 2 isoforms Beta (regulation).</text>
</comment>
<dbReference type="AlphaFoldDB" id="A0A9X4RLV9"/>
<dbReference type="NCBIfam" id="NF005155">
    <property type="entry name" value="PRK06635.1-4"/>
    <property type="match status" value="1"/>
</dbReference>
<evidence type="ECO:0000256" key="5">
    <source>
        <dbReference type="ARBA" id="ARBA00010122"/>
    </source>
</evidence>
<dbReference type="Proteomes" id="UP001152872">
    <property type="component" value="Unassembled WGS sequence"/>
</dbReference>
<evidence type="ECO:0000256" key="14">
    <source>
        <dbReference type="ARBA" id="ARBA00023154"/>
    </source>
</evidence>
<dbReference type="GO" id="GO:0004072">
    <property type="term" value="F:aspartate kinase activity"/>
    <property type="evidence" value="ECO:0007669"/>
    <property type="project" value="UniProtKB-EC"/>
</dbReference>
<comment type="similarity">
    <text evidence="5">Belongs to the aspartokinase family.</text>
</comment>
<evidence type="ECO:0000256" key="1">
    <source>
        <dbReference type="ARBA" id="ARBA00003121"/>
    </source>
</evidence>
<dbReference type="NCBIfam" id="NF005656">
    <property type="entry name" value="PRK07431.1"/>
    <property type="match status" value="1"/>
</dbReference>
<evidence type="ECO:0000256" key="16">
    <source>
        <dbReference type="ARBA" id="ARBA00063835"/>
    </source>
</evidence>
<dbReference type="CDD" id="cd04913">
    <property type="entry name" value="ACT_AKii-LysC-BS-like_1"/>
    <property type="match status" value="2"/>
</dbReference>
<dbReference type="InterPro" id="IPR001048">
    <property type="entry name" value="Asp/Glu/Uridylate_kinase"/>
</dbReference>
<keyword evidence="10" id="KW-0547">Nucleotide-binding</keyword>
<evidence type="ECO:0000256" key="6">
    <source>
        <dbReference type="ARBA" id="ARBA00013059"/>
    </source>
</evidence>
<comment type="function">
    <text evidence="1">Catalyzes the phosphorylation of the beta-carboxyl group of aspartic acid with ATP to yield 4-phospho-L-aspartate, which is involved in the branched biosynthetic pathway leading to the biosynthesis of amino acids threonine, isoleucine and methionine.</text>
</comment>
<comment type="pathway">
    <text evidence="3 17">Amino-acid biosynthesis; L-methionine biosynthesis via de novo pathway; L-homoserine from L-aspartate: step 1/3.</text>
</comment>
<evidence type="ECO:0000256" key="3">
    <source>
        <dbReference type="ARBA" id="ARBA00004986"/>
    </source>
</evidence>
<dbReference type="InterPro" id="IPR041740">
    <property type="entry name" value="AKii-LysC-BS"/>
</dbReference>
<evidence type="ECO:0000256" key="12">
    <source>
        <dbReference type="ARBA" id="ARBA00022840"/>
    </source>
</evidence>
<evidence type="ECO:0000256" key="4">
    <source>
        <dbReference type="ARBA" id="ARBA00005139"/>
    </source>
</evidence>
<name>A0A9X4RLV9_9CYAN</name>
<evidence type="ECO:0000256" key="11">
    <source>
        <dbReference type="ARBA" id="ARBA00022777"/>
    </source>
</evidence>
<keyword evidence="9" id="KW-0677">Repeat</keyword>
<evidence type="ECO:0000256" key="17">
    <source>
        <dbReference type="RuleBase" id="RU004249"/>
    </source>
</evidence>
<feature type="domain" description="ACT" evidence="18">
    <location>
        <begin position="537"/>
        <end position="609"/>
    </location>
</feature>
<dbReference type="GO" id="GO:0009090">
    <property type="term" value="P:homoserine biosynthetic process"/>
    <property type="evidence" value="ECO:0007669"/>
    <property type="project" value="TreeGrafter"/>
</dbReference>
<dbReference type="PROSITE" id="PS00324">
    <property type="entry name" value="ASPARTOKINASE"/>
    <property type="match status" value="1"/>
</dbReference>
<feature type="domain" description="ACT" evidence="18">
    <location>
        <begin position="287"/>
        <end position="362"/>
    </location>
</feature>
<keyword evidence="8 19" id="KW-0808">Transferase</keyword>
<dbReference type="InterPro" id="IPR018042">
    <property type="entry name" value="Aspartate_kinase_CS"/>
</dbReference>
<keyword evidence="20" id="KW-1185">Reference proteome</keyword>
<dbReference type="InterPro" id="IPR045865">
    <property type="entry name" value="ACT-like_dom_sf"/>
</dbReference>
<dbReference type="GO" id="GO:0009089">
    <property type="term" value="P:lysine biosynthetic process via diaminopimelate"/>
    <property type="evidence" value="ECO:0007669"/>
    <property type="project" value="TreeGrafter"/>
</dbReference>
<dbReference type="PANTHER" id="PTHR21499">
    <property type="entry name" value="ASPARTATE KINASE"/>
    <property type="match status" value="1"/>
</dbReference>
<dbReference type="FunFam" id="3.40.1160.10:FF:000002">
    <property type="entry name" value="Aspartokinase"/>
    <property type="match status" value="1"/>
</dbReference>
<dbReference type="Pfam" id="PF00696">
    <property type="entry name" value="AA_kinase"/>
    <property type="match status" value="1"/>
</dbReference>
<evidence type="ECO:0000256" key="15">
    <source>
        <dbReference type="ARBA" id="ARBA00047872"/>
    </source>
</evidence>
<dbReference type="FunFam" id="3.30.2130.10:FF:000001">
    <property type="entry name" value="Bifunctional aspartokinase/homoserine dehydrogenase"/>
    <property type="match status" value="2"/>
</dbReference>
<dbReference type="InterPro" id="IPR002912">
    <property type="entry name" value="ACT_dom"/>
</dbReference>
<dbReference type="Pfam" id="PF01842">
    <property type="entry name" value="ACT"/>
    <property type="match status" value="2"/>
</dbReference>
<keyword evidence="12" id="KW-0067">ATP-binding</keyword>
<dbReference type="InterPro" id="IPR054352">
    <property type="entry name" value="ACT_Aspartokinase"/>
</dbReference>
<comment type="pathway">
    <text evidence="2 17">Amino-acid biosynthesis; L-lysine biosynthesis via DAP pathway; (S)-tetrahydrodipicolinate from L-aspartate: step 1/4.</text>
</comment>
<feature type="domain" description="ACT" evidence="18">
    <location>
        <begin position="366"/>
        <end position="453"/>
    </location>
</feature>
<dbReference type="NCBIfam" id="TIGR00657">
    <property type="entry name" value="asp_kinases"/>
    <property type="match status" value="1"/>
</dbReference>
<keyword evidence="14" id="KW-0457">Lysine biosynthesis</keyword>
<protein>
    <recommendedName>
        <fullName evidence="6">aspartate kinase</fullName>
        <ecNumber evidence="6">2.7.2.4</ecNumber>
    </recommendedName>
</protein>
<evidence type="ECO:0000313" key="19">
    <source>
        <dbReference type="EMBL" id="MDG3495434.1"/>
    </source>
</evidence>
<gene>
    <name evidence="19" type="ORF">FEV09_12770</name>
</gene>
<evidence type="ECO:0000259" key="18">
    <source>
        <dbReference type="PROSITE" id="PS51671"/>
    </source>
</evidence>
<comment type="pathway">
    <text evidence="4 17">Amino-acid biosynthesis; L-threonine biosynthesis; L-threonine from L-aspartate: step 1/5.</text>
</comment>
<dbReference type="SUPFAM" id="SSF53633">
    <property type="entry name" value="Carbamate kinase-like"/>
    <property type="match status" value="1"/>
</dbReference>
<dbReference type="EMBL" id="VBTY01000100">
    <property type="protein sequence ID" value="MDG3495434.1"/>
    <property type="molecule type" value="Genomic_DNA"/>
</dbReference>
<comment type="caution">
    <text evidence="19">The sequence shown here is derived from an EMBL/GenBank/DDBJ whole genome shotgun (WGS) entry which is preliminary data.</text>
</comment>
<dbReference type="GO" id="GO:0005829">
    <property type="term" value="C:cytosol"/>
    <property type="evidence" value="ECO:0007669"/>
    <property type="project" value="TreeGrafter"/>
</dbReference>
<dbReference type="RefSeq" id="WP_009627555.1">
    <property type="nucleotide sequence ID" value="NZ_VBTY01000100.1"/>
</dbReference>
<evidence type="ECO:0000256" key="10">
    <source>
        <dbReference type="ARBA" id="ARBA00022741"/>
    </source>
</evidence>
<evidence type="ECO:0000256" key="9">
    <source>
        <dbReference type="ARBA" id="ARBA00022737"/>
    </source>
</evidence>
<accession>A0A9X4RLV9</accession>
<organism evidence="19 20">
    <name type="scientific">Pseudanabaena catenata USMAC16</name>
    <dbReference type="NCBI Taxonomy" id="1855837"/>
    <lineage>
        <taxon>Bacteria</taxon>
        <taxon>Bacillati</taxon>
        <taxon>Cyanobacteriota</taxon>
        <taxon>Cyanophyceae</taxon>
        <taxon>Pseudanabaenales</taxon>
        <taxon>Pseudanabaenaceae</taxon>
        <taxon>Pseudanabaena</taxon>
    </lineage>
</organism>
<dbReference type="PANTHER" id="PTHR21499:SF3">
    <property type="entry name" value="ASPARTOKINASE"/>
    <property type="match status" value="1"/>
</dbReference>
<dbReference type="InterPro" id="IPR001341">
    <property type="entry name" value="Asp_kinase"/>
</dbReference>
<dbReference type="Pfam" id="PF22468">
    <property type="entry name" value="ACT_9"/>
    <property type="match status" value="2"/>
</dbReference>
<keyword evidence="7 17" id="KW-0028">Amino-acid biosynthesis</keyword>
<evidence type="ECO:0000313" key="20">
    <source>
        <dbReference type="Proteomes" id="UP001152872"/>
    </source>
</evidence>
<dbReference type="InterPro" id="IPR036393">
    <property type="entry name" value="AceGlu_kinase-like_sf"/>
</dbReference>
<dbReference type="GO" id="GO:0005524">
    <property type="term" value="F:ATP binding"/>
    <property type="evidence" value="ECO:0007669"/>
    <property type="project" value="UniProtKB-KW"/>
</dbReference>
<dbReference type="NCBIfam" id="NF005154">
    <property type="entry name" value="PRK06635.1-2"/>
    <property type="match status" value="1"/>
</dbReference>
<dbReference type="GO" id="GO:0019877">
    <property type="term" value="P:diaminopimelate biosynthetic process"/>
    <property type="evidence" value="ECO:0007669"/>
    <property type="project" value="UniProtKB-KW"/>
</dbReference>
<evidence type="ECO:0000256" key="7">
    <source>
        <dbReference type="ARBA" id="ARBA00022605"/>
    </source>
</evidence>